<dbReference type="Proteomes" id="UP000308730">
    <property type="component" value="Unassembled WGS sequence"/>
</dbReference>
<organism evidence="2 3">
    <name type="scientific">Antrodiella citrinella</name>
    <dbReference type="NCBI Taxonomy" id="2447956"/>
    <lineage>
        <taxon>Eukaryota</taxon>
        <taxon>Fungi</taxon>
        <taxon>Dikarya</taxon>
        <taxon>Basidiomycota</taxon>
        <taxon>Agaricomycotina</taxon>
        <taxon>Agaricomycetes</taxon>
        <taxon>Polyporales</taxon>
        <taxon>Steccherinaceae</taxon>
        <taxon>Antrodiella</taxon>
    </lineage>
</organism>
<dbReference type="OrthoDB" id="2524554at2759"/>
<dbReference type="AlphaFoldDB" id="A0A4S4MSR7"/>
<keyword evidence="3" id="KW-1185">Reference proteome</keyword>
<gene>
    <name evidence="2" type="ORF">EUX98_g7788</name>
</gene>
<comment type="caution">
    <text evidence="2">The sequence shown here is derived from an EMBL/GenBank/DDBJ whole genome shotgun (WGS) entry which is preliminary data.</text>
</comment>
<protein>
    <submittedName>
        <fullName evidence="2">Uncharacterized protein</fullName>
    </submittedName>
</protein>
<dbReference type="EMBL" id="SGPM01000354">
    <property type="protein sequence ID" value="THH26400.1"/>
    <property type="molecule type" value="Genomic_DNA"/>
</dbReference>
<evidence type="ECO:0000256" key="1">
    <source>
        <dbReference type="SAM" id="MobiDB-lite"/>
    </source>
</evidence>
<accession>A0A4S4MSR7</accession>
<evidence type="ECO:0000313" key="3">
    <source>
        <dbReference type="Proteomes" id="UP000308730"/>
    </source>
</evidence>
<proteinExistence type="predicted"/>
<feature type="compositionally biased region" description="Polar residues" evidence="1">
    <location>
        <begin position="9"/>
        <end position="24"/>
    </location>
</feature>
<sequence length="519" mass="57232">MLGSKARTIRTTTSSLPRSLAQPRTTCRRYSVPTKRPDDISPPVFSPQRYAEHAAVPFDFFRRFFKFSAIGLIGVGLFSWTVFEGAHAWVENVELAPDLDPEVHKWEWDVEADRWARGPSGGTDPGLGFTARHAVRASWMAHNWGIGAPQAAPAAMSGRSGSGELIVVEARLEIAQAFLTVALQRAAQYPEKLGPQTLTELLQRHASIVERMGTREALFQARRDLERVWASQKGNGIDAARTALKLGDLNQRIGDREDALSWWARTLQLVTNQATPLDIPPPVPTSVPASPLAQRTLISTLVSLSAFYATTGQLRQAQTVEESSLNLLRSIRQPESLETAPPPQALHGLYVLHRSALLSIHLAEVMYALRNKQLTSMEWLDRAAESSERVALALTGLPLIHPDAPRSRIPHPPSSESPLLPVYAKSRTMQKPASSLLRDARRTAAEAYNLMGLLIEASEAPDAQKKALECYERAVGWAGVAHDRAGGIGKAGEGTLENEWKALWNNYVRVRNIEKKDSK</sequence>
<evidence type="ECO:0000313" key="2">
    <source>
        <dbReference type="EMBL" id="THH26400.1"/>
    </source>
</evidence>
<reference evidence="2 3" key="1">
    <citation type="submission" date="2019-02" db="EMBL/GenBank/DDBJ databases">
        <title>Genome sequencing of the rare red list fungi Antrodiella citrinella (Flaviporus citrinellus).</title>
        <authorList>
            <person name="Buettner E."/>
            <person name="Kellner H."/>
        </authorList>
    </citation>
    <scope>NUCLEOTIDE SEQUENCE [LARGE SCALE GENOMIC DNA]</scope>
    <source>
        <strain evidence="2 3">DSM 108506</strain>
    </source>
</reference>
<name>A0A4S4MSR7_9APHY</name>
<feature type="region of interest" description="Disordered" evidence="1">
    <location>
        <begin position="1"/>
        <end position="24"/>
    </location>
</feature>